<feature type="compositionally biased region" description="Acidic residues" evidence="1">
    <location>
        <begin position="134"/>
        <end position="154"/>
    </location>
</feature>
<feature type="compositionally biased region" description="Basic and acidic residues" evidence="1">
    <location>
        <begin position="16"/>
        <end position="30"/>
    </location>
</feature>
<proteinExistence type="predicted"/>
<organism evidence="2 3">
    <name type="scientific">Botrytis paeoniae</name>
    <dbReference type="NCBI Taxonomy" id="278948"/>
    <lineage>
        <taxon>Eukaryota</taxon>
        <taxon>Fungi</taxon>
        <taxon>Dikarya</taxon>
        <taxon>Ascomycota</taxon>
        <taxon>Pezizomycotina</taxon>
        <taxon>Leotiomycetes</taxon>
        <taxon>Helotiales</taxon>
        <taxon>Sclerotiniaceae</taxon>
        <taxon>Botrytis</taxon>
    </lineage>
</organism>
<feature type="compositionally biased region" description="Acidic residues" evidence="1">
    <location>
        <begin position="87"/>
        <end position="101"/>
    </location>
</feature>
<accession>A0A4Z1G1A9</accession>
<feature type="region of interest" description="Disordered" evidence="1">
    <location>
        <begin position="1"/>
        <end position="154"/>
    </location>
</feature>
<comment type="caution">
    <text evidence="2">The sequence shown here is derived from an EMBL/GenBank/DDBJ whole genome shotgun (WGS) entry which is preliminary data.</text>
</comment>
<dbReference type="EMBL" id="PQXI01000003">
    <property type="protein sequence ID" value="TGO30796.1"/>
    <property type="molecule type" value="Genomic_DNA"/>
</dbReference>
<feature type="compositionally biased region" description="Acidic residues" evidence="1">
    <location>
        <begin position="118"/>
        <end position="127"/>
    </location>
</feature>
<keyword evidence="3" id="KW-1185">Reference proteome</keyword>
<evidence type="ECO:0000256" key="1">
    <source>
        <dbReference type="SAM" id="MobiDB-lite"/>
    </source>
</evidence>
<dbReference type="Proteomes" id="UP000297910">
    <property type="component" value="Unassembled WGS sequence"/>
</dbReference>
<protein>
    <submittedName>
        <fullName evidence="2">Uncharacterized protein</fullName>
    </submittedName>
</protein>
<gene>
    <name evidence="2" type="ORF">BPAE_0003g00810</name>
</gene>
<name>A0A4Z1G1A9_9HELO</name>
<evidence type="ECO:0000313" key="2">
    <source>
        <dbReference type="EMBL" id="TGO30796.1"/>
    </source>
</evidence>
<evidence type="ECO:0000313" key="3">
    <source>
        <dbReference type="Proteomes" id="UP000297910"/>
    </source>
</evidence>
<dbReference type="AlphaFoldDB" id="A0A4Z1G1A9"/>
<reference evidence="2 3" key="1">
    <citation type="submission" date="2017-12" db="EMBL/GenBank/DDBJ databases">
        <title>Comparative genomics of Botrytis spp.</title>
        <authorList>
            <person name="Valero-Jimenez C.A."/>
            <person name="Tapia P."/>
            <person name="Veloso J."/>
            <person name="Silva-Moreno E."/>
            <person name="Staats M."/>
            <person name="Valdes J.H."/>
            <person name="Van Kan J.A.L."/>
        </authorList>
    </citation>
    <scope>NUCLEOTIDE SEQUENCE [LARGE SCALE GENOMIC DNA]</scope>
    <source>
        <strain evidence="2 3">Bp0003</strain>
    </source>
</reference>
<sequence>MPHVDIDDVIQALQENHQDTPSDENTRDDLGDPGDVGVGGPGKPEESDGEDEGTEDHGGETFFGDHSAVFFELAREARFGDPGDGAGAEEDADEDADEGEGAEARGPAARLLEGDGVGFEEEVEDAVDEGHVEGDEEENWFLEEHDEGAEEIGL</sequence>